<proteinExistence type="predicted"/>
<keyword evidence="2" id="KW-1133">Transmembrane helix</keyword>
<dbReference type="SUPFAM" id="SSF49879">
    <property type="entry name" value="SMAD/FHA domain"/>
    <property type="match status" value="1"/>
</dbReference>
<evidence type="ECO:0000256" key="2">
    <source>
        <dbReference type="SAM" id="Phobius"/>
    </source>
</evidence>
<feature type="coiled-coil region" evidence="1">
    <location>
        <begin position="333"/>
        <end position="383"/>
    </location>
</feature>
<feature type="domain" description="FHA" evidence="3">
    <location>
        <begin position="117"/>
        <end position="170"/>
    </location>
</feature>
<keyword evidence="2" id="KW-0472">Membrane</keyword>
<sequence>MSPKYEKLQARIQEIQKFVSANFERDRKFKTVFQELEKIAACLKTEKIKLQIVSNNSIAARSLQIYFERHRLSQFYQVGLSSLPKQIEPVRSAGSATLVLSTSSNEKIYPLSTTETTSIGRNPDSEIAIDSSLYKKVSWNHAQISPCGNLAWEICDRNSTNGTYINGVRLQGCQKLQTGDRITLAASASSAYPEFVFEYSLTTEYPESLVEMLDCDIFCLVCDLATLTNAWQGVITIANAAPIAKCVVIGSIPSLTQVETWLRSQDLSDVFELVVLSLSSFSLQTQTSEINSVAQQELEKFCQSLETFIKGKPEDILAQRLTARIIKELSVIEQVLDREAEAIAQQLQQEEARIQGLATDDVKEQAKKALRKASDDKDKFFKQVKLELNQSKAALLDTYSKKSITYKVEEFIERLKPQVLKKGGFQYIQLRAENPVTANGNVNADLTYFCSHELKKWADKEWQLVTTTYGEGGLNAIIETVYKTLNFLPSINLDKSLFYSDRRIDIQKSLMNSFIEAPYEGRYQGVSPLTYVLKQIRANMMQFTFLVGFGAMFIGIRVSGGGKQVISSITQPLRENPILFGIVIFLLICLLTYTYQKDTTLQLEAIADKLRKELSNHYQSLSKNLVEKLVLEITTVLETEEKRLKDALEIANDLFTTYIIDIEKHQLLLKSNLEQQKIQLRNLDKEKADLQKLKRF</sequence>
<evidence type="ECO:0000313" key="5">
    <source>
        <dbReference type="Proteomes" id="UP000031532"/>
    </source>
</evidence>
<dbReference type="SMART" id="SM00240">
    <property type="entry name" value="FHA"/>
    <property type="match status" value="1"/>
</dbReference>
<keyword evidence="2" id="KW-0812">Transmembrane</keyword>
<dbReference type="EMBL" id="JTJC03000012">
    <property type="protein sequence ID" value="NHC37829.1"/>
    <property type="molecule type" value="Genomic_DNA"/>
</dbReference>
<accession>A0A9X5I7P2</accession>
<evidence type="ECO:0000313" key="4">
    <source>
        <dbReference type="EMBL" id="NHC37829.1"/>
    </source>
</evidence>
<feature type="transmembrane region" description="Helical" evidence="2">
    <location>
        <begin position="540"/>
        <end position="558"/>
    </location>
</feature>
<dbReference type="AlphaFoldDB" id="A0A9X5I7P2"/>
<feature type="coiled-coil region" evidence="1">
    <location>
        <begin position="666"/>
        <end position="693"/>
    </location>
</feature>
<dbReference type="OrthoDB" id="420888at2"/>
<dbReference type="CDD" id="cd00060">
    <property type="entry name" value="FHA"/>
    <property type="match status" value="1"/>
</dbReference>
<protein>
    <submittedName>
        <fullName evidence="4">FHA domain-containing protein</fullName>
    </submittedName>
</protein>
<dbReference type="Pfam" id="PF00498">
    <property type="entry name" value="FHA"/>
    <property type="match status" value="1"/>
</dbReference>
<name>A0A9X5I7P2_9CYAN</name>
<dbReference type="PROSITE" id="PS50006">
    <property type="entry name" value="FHA_DOMAIN"/>
    <property type="match status" value="1"/>
</dbReference>
<comment type="caution">
    <text evidence="4">The sequence shown here is derived from an EMBL/GenBank/DDBJ whole genome shotgun (WGS) entry which is preliminary data.</text>
</comment>
<keyword evidence="5" id="KW-1185">Reference proteome</keyword>
<gene>
    <name evidence="4" type="ORF">QH73_0024850</name>
</gene>
<dbReference type="InterPro" id="IPR000253">
    <property type="entry name" value="FHA_dom"/>
</dbReference>
<dbReference type="InterPro" id="IPR008984">
    <property type="entry name" value="SMAD_FHA_dom_sf"/>
</dbReference>
<dbReference type="RefSeq" id="WP_039713894.1">
    <property type="nucleotide sequence ID" value="NZ_JTJC03000012.1"/>
</dbReference>
<organism evidence="4 5">
    <name type="scientific">Scytonema millei VB511283</name>
    <dbReference type="NCBI Taxonomy" id="1245923"/>
    <lineage>
        <taxon>Bacteria</taxon>
        <taxon>Bacillati</taxon>
        <taxon>Cyanobacteriota</taxon>
        <taxon>Cyanophyceae</taxon>
        <taxon>Nostocales</taxon>
        <taxon>Scytonemataceae</taxon>
        <taxon>Scytonema</taxon>
    </lineage>
</organism>
<keyword evidence="1" id="KW-0175">Coiled coil</keyword>
<dbReference type="Gene3D" id="2.60.200.20">
    <property type="match status" value="1"/>
</dbReference>
<dbReference type="Proteomes" id="UP000031532">
    <property type="component" value="Unassembled WGS sequence"/>
</dbReference>
<evidence type="ECO:0000256" key="1">
    <source>
        <dbReference type="SAM" id="Coils"/>
    </source>
</evidence>
<reference evidence="4 5" key="1">
    <citation type="journal article" date="2015" name="Genome Announc.">
        <title>Draft Genome Sequence of the Terrestrial Cyanobacterium Scytonema millei VB511283, Isolated from Eastern India.</title>
        <authorList>
            <person name="Sen D."/>
            <person name="Chandrababunaidu M.M."/>
            <person name="Singh D."/>
            <person name="Sanghi N."/>
            <person name="Ghorai A."/>
            <person name="Mishra G.P."/>
            <person name="Madduluri M."/>
            <person name="Adhikary S.P."/>
            <person name="Tripathy S."/>
        </authorList>
    </citation>
    <scope>NUCLEOTIDE SEQUENCE [LARGE SCALE GENOMIC DNA]</scope>
    <source>
        <strain evidence="4 5">VB511283</strain>
    </source>
</reference>
<evidence type="ECO:0000259" key="3">
    <source>
        <dbReference type="PROSITE" id="PS50006"/>
    </source>
</evidence>
<feature type="transmembrane region" description="Helical" evidence="2">
    <location>
        <begin position="578"/>
        <end position="595"/>
    </location>
</feature>